<dbReference type="RefSeq" id="WP_200278625.1">
    <property type="nucleotide sequence ID" value="NZ_JAENII010000005.1"/>
</dbReference>
<accession>A0A934VG25</accession>
<evidence type="ECO:0000313" key="7">
    <source>
        <dbReference type="Proteomes" id="UP000658278"/>
    </source>
</evidence>
<dbReference type="GO" id="GO:0003677">
    <property type="term" value="F:DNA binding"/>
    <property type="evidence" value="ECO:0007669"/>
    <property type="project" value="UniProtKB-UniRule"/>
</dbReference>
<proteinExistence type="predicted"/>
<dbReference type="EMBL" id="JAENII010000005">
    <property type="protein sequence ID" value="MBK1827180.1"/>
    <property type="molecule type" value="Genomic_DNA"/>
</dbReference>
<gene>
    <name evidence="6" type="ORF">JIN81_09115</name>
</gene>
<keyword evidence="3" id="KW-0804">Transcription</keyword>
<dbReference type="Pfam" id="PF16925">
    <property type="entry name" value="TetR_C_13"/>
    <property type="match status" value="1"/>
</dbReference>
<name>A0A934VG25_9BACT</name>
<keyword evidence="7" id="KW-1185">Reference proteome</keyword>
<feature type="domain" description="HTH tetR-type" evidence="5">
    <location>
        <begin position="5"/>
        <end position="65"/>
    </location>
</feature>
<dbReference type="AlphaFoldDB" id="A0A934VG25"/>
<evidence type="ECO:0000256" key="1">
    <source>
        <dbReference type="ARBA" id="ARBA00023015"/>
    </source>
</evidence>
<feature type="DNA-binding region" description="H-T-H motif" evidence="4">
    <location>
        <begin position="28"/>
        <end position="47"/>
    </location>
</feature>
<keyword evidence="1" id="KW-0805">Transcription regulation</keyword>
<protein>
    <submittedName>
        <fullName evidence="6">TetR/AcrR family transcriptional regulator</fullName>
    </submittedName>
</protein>
<dbReference type="SUPFAM" id="SSF46689">
    <property type="entry name" value="Homeodomain-like"/>
    <property type="match status" value="1"/>
</dbReference>
<organism evidence="6 7">
    <name type="scientific">Haloferula rosea</name>
    <dbReference type="NCBI Taxonomy" id="490093"/>
    <lineage>
        <taxon>Bacteria</taxon>
        <taxon>Pseudomonadati</taxon>
        <taxon>Verrucomicrobiota</taxon>
        <taxon>Verrucomicrobiia</taxon>
        <taxon>Verrucomicrobiales</taxon>
        <taxon>Verrucomicrobiaceae</taxon>
        <taxon>Haloferula</taxon>
    </lineage>
</organism>
<dbReference type="PROSITE" id="PS50977">
    <property type="entry name" value="HTH_TETR_2"/>
    <property type="match status" value="1"/>
</dbReference>
<evidence type="ECO:0000256" key="4">
    <source>
        <dbReference type="PROSITE-ProRule" id="PRU00335"/>
    </source>
</evidence>
<comment type="caution">
    <text evidence="6">The sequence shown here is derived from an EMBL/GenBank/DDBJ whole genome shotgun (WGS) entry which is preliminary data.</text>
</comment>
<dbReference type="InterPro" id="IPR001647">
    <property type="entry name" value="HTH_TetR"/>
</dbReference>
<evidence type="ECO:0000313" key="6">
    <source>
        <dbReference type="EMBL" id="MBK1827180.1"/>
    </source>
</evidence>
<dbReference type="Pfam" id="PF00440">
    <property type="entry name" value="TetR_N"/>
    <property type="match status" value="1"/>
</dbReference>
<reference evidence="6" key="1">
    <citation type="submission" date="2021-01" db="EMBL/GenBank/DDBJ databases">
        <title>Modified the classification status of verrucomicrobia.</title>
        <authorList>
            <person name="Feng X."/>
        </authorList>
    </citation>
    <scope>NUCLEOTIDE SEQUENCE</scope>
    <source>
        <strain evidence="6">KCTC 22201</strain>
    </source>
</reference>
<evidence type="ECO:0000256" key="3">
    <source>
        <dbReference type="ARBA" id="ARBA00023163"/>
    </source>
</evidence>
<dbReference type="SUPFAM" id="SSF48498">
    <property type="entry name" value="Tetracyclin repressor-like, C-terminal domain"/>
    <property type="match status" value="1"/>
</dbReference>
<dbReference type="InterPro" id="IPR036271">
    <property type="entry name" value="Tet_transcr_reg_TetR-rel_C_sf"/>
</dbReference>
<dbReference type="InterPro" id="IPR009057">
    <property type="entry name" value="Homeodomain-like_sf"/>
</dbReference>
<sequence length="210" mass="23380">MPPTSTARIRLLETMIDAIWERSYGGVSVDAICERADVRKGSFYHFFKSKSALAVAALEHLWDTQSRPALDDIFSPSRPPLRRFELLMEVWYQKSIQCLQEKGRVLGCPYFNIGTEAAGGEPELAAKVSEILNQYQGYLEAALHEAKARGEVDIDDPAQTAECLFSMIEGSSTQARIHNDPERVRHFAEAFSRMIGAELSPDLSQAAAKS</sequence>
<evidence type="ECO:0000256" key="2">
    <source>
        <dbReference type="ARBA" id="ARBA00023125"/>
    </source>
</evidence>
<keyword evidence="2 4" id="KW-0238">DNA-binding</keyword>
<dbReference type="InterPro" id="IPR011075">
    <property type="entry name" value="TetR_C"/>
</dbReference>
<dbReference type="PANTHER" id="PTHR47506:SF6">
    <property type="entry name" value="HTH-TYPE TRANSCRIPTIONAL REPRESSOR NEMR"/>
    <property type="match status" value="1"/>
</dbReference>
<dbReference type="PANTHER" id="PTHR47506">
    <property type="entry name" value="TRANSCRIPTIONAL REGULATORY PROTEIN"/>
    <property type="match status" value="1"/>
</dbReference>
<dbReference type="Proteomes" id="UP000658278">
    <property type="component" value="Unassembled WGS sequence"/>
</dbReference>
<evidence type="ECO:0000259" key="5">
    <source>
        <dbReference type="PROSITE" id="PS50977"/>
    </source>
</evidence>
<dbReference type="Gene3D" id="1.10.357.10">
    <property type="entry name" value="Tetracycline Repressor, domain 2"/>
    <property type="match status" value="1"/>
</dbReference>